<sequence length="314" mass="36844">MTEENIKYIKSITIDKLWGELDIYWELDQEVNILVGKNGVGKTTLLNLIEDIIDEKYGVERQFNLELFKIYFDDESSIFYNQERGFIEALSKKVNLCKISTFEMLVKDLQNQNYKKDENIKTELDYLLKGLIDDFKSYQLKLRNQEKEKTRDQDNEIKALSNKDSANAEELSKLRELLKQKDDIIANINQNQNRFLELINKLFDETNKKIDFDKENSIIFRKSNDKTISAYQLSSGEKQILIILLSILLQENKPFIVLMDEPEISLHLSWQLDLIDMIQQLNHNCQLIIATHAPGIISKGWQDKVIDMKNIIKD</sequence>
<keyword evidence="4" id="KW-1185">Reference proteome</keyword>
<dbReference type="AlphaFoldDB" id="A0A7Z9BK33"/>
<dbReference type="InterPro" id="IPR051396">
    <property type="entry name" value="Bact_Antivir_Def_Nuclease"/>
</dbReference>
<dbReference type="SUPFAM" id="SSF52540">
    <property type="entry name" value="P-loop containing nucleoside triphosphate hydrolases"/>
    <property type="match status" value="1"/>
</dbReference>
<dbReference type="RefSeq" id="WP_083616674.1">
    <property type="nucleotide sequence ID" value="NZ_LR734824.1"/>
</dbReference>
<dbReference type="GO" id="GO:0005524">
    <property type="term" value="F:ATP binding"/>
    <property type="evidence" value="ECO:0007669"/>
    <property type="project" value="InterPro"/>
</dbReference>
<dbReference type="Gene3D" id="3.40.50.300">
    <property type="entry name" value="P-loop containing nucleotide triphosphate hydrolases"/>
    <property type="match status" value="1"/>
</dbReference>
<gene>
    <name evidence="3" type="ORF">PL8927_50173</name>
</gene>
<dbReference type="OrthoDB" id="9784297at2"/>
<dbReference type="SMART" id="SM00382">
    <property type="entry name" value="AAA"/>
    <property type="match status" value="1"/>
</dbReference>
<dbReference type="PANTHER" id="PTHR43581:SF2">
    <property type="entry name" value="EXCINUCLEASE ATPASE SUBUNIT"/>
    <property type="match status" value="1"/>
</dbReference>
<dbReference type="EMBL" id="CZCU02000124">
    <property type="protein sequence ID" value="VXD15724.1"/>
    <property type="molecule type" value="Genomic_DNA"/>
</dbReference>
<reference evidence="3" key="1">
    <citation type="submission" date="2019-10" db="EMBL/GenBank/DDBJ databases">
        <authorList>
            <consortium name="Genoscope - CEA"/>
            <person name="William W."/>
        </authorList>
    </citation>
    <scope>NUCLEOTIDE SEQUENCE [LARGE SCALE GENOMIC DNA]</scope>
    <source>
        <strain evidence="3">BBR_PRJEB10992</strain>
    </source>
</reference>
<name>A0A7Z9BK33_9CYAN</name>
<comment type="caution">
    <text evidence="3">The sequence shown here is derived from an EMBL/GenBank/DDBJ whole genome shotgun (WGS) entry which is preliminary data.</text>
</comment>
<evidence type="ECO:0000313" key="3">
    <source>
        <dbReference type="EMBL" id="VXD15724.1"/>
    </source>
</evidence>
<dbReference type="PANTHER" id="PTHR43581">
    <property type="entry name" value="ATP/GTP PHOSPHATASE"/>
    <property type="match status" value="1"/>
</dbReference>
<organism evidence="3 4">
    <name type="scientific">Planktothrix serta PCC 8927</name>
    <dbReference type="NCBI Taxonomy" id="671068"/>
    <lineage>
        <taxon>Bacteria</taxon>
        <taxon>Bacillati</taxon>
        <taxon>Cyanobacteriota</taxon>
        <taxon>Cyanophyceae</taxon>
        <taxon>Oscillatoriophycideae</taxon>
        <taxon>Oscillatoriales</taxon>
        <taxon>Microcoleaceae</taxon>
        <taxon>Planktothrix</taxon>
    </lineage>
</organism>
<evidence type="ECO:0000313" key="4">
    <source>
        <dbReference type="Proteomes" id="UP000184550"/>
    </source>
</evidence>
<proteinExistence type="predicted"/>
<accession>A0A7Z9BK33</accession>
<evidence type="ECO:0000256" key="1">
    <source>
        <dbReference type="SAM" id="Coils"/>
    </source>
</evidence>
<dbReference type="Pfam" id="PF13304">
    <property type="entry name" value="AAA_21"/>
    <property type="match status" value="1"/>
</dbReference>
<evidence type="ECO:0000259" key="2">
    <source>
        <dbReference type="SMART" id="SM00382"/>
    </source>
</evidence>
<dbReference type="CDD" id="cd00267">
    <property type="entry name" value="ABC_ATPase"/>
    <property type="match status" value="2"/>
</dbReference>
<feature type="coiled-coil region" evidence="1">
    <location>
        <begin position="128"/>
        <end position="194"/>
    </location>
</feature>
<protein>
    <submittedName>
        <fullName evidence="3">ATPase</fullName>
    </submittedName>
</protein>
<dbReference type="InterPro" id="IPR003593">
    <property type="entry name" value="AAA+_ATPase"/>
</dbReference>
<dbReference type="InterPro" id="IPR027417">
    <property type="entry name" value="P-loop_NTPase"/>
</dbReference>
<dbReference type="Proteomes" id="UP000184550">
    <property type="component" value="Unassembled WGS sequence"/>
</dbReference>
<feature type="domain" description="AAA+ ATPase" evidence="2">
    <location>
        <begin position="28"/>
        <end position="313"/>
    </location>
</feature>
<dbReference type="InterPro" id="IPR003959">
    <property type="entry name" value="ATPase_AAA_core"/>
</dbReference>
<dbReference type="GO" id="GO:0016887">
    <property type="term" value="F:ATP hydrolysis activity"/>
    <property type="evidence" value="ECO:0007669"/>
    <property type="project" value="InterPro"/>
</dbReference>
<keyword evidence="1" id="KW-0175">Coiled coil</keyword>